<keyword evidence="6" id="KW-1185">Reference proteome</keyword>
<dbReference type="InterPro" id="IPR037225">
    <property type="entry name" value="Nuo51_FMN-bd_sf"/>
</dbReference>
<evidence type="ECO:0000259" key="4">
    <source>
        <dbReference type="PROSITE" id="PS51379"/>
    </source>
</evidence>
<dbReference type="PANTHER" id="PTHR43034">
    <property type="entry name" value="ION-TRANSLOCATING OXIDOREDUCTASE COMPLEX SUBUNIT C"/>
    <property type="match status" value="1"/>
</dbReference>
<keyword evidence="1" id="KW-0479">Metal-binding</keyword>
<evidence type="ECO:0000313" key="5">
    <source>
        <dbReference type="EMBL" id="GFM35243.1"/>
    </source>
</evidence>
<dbReference type="RefSeq" id="WP_174406859.1">
    <property type="nucleotide sequence ID" value="NZ_BLVO01000016.1"/>
</dbReference>
<dbReference type="GO" id="GO:0046872">
    <property type="term" value="F:metal ion binding"/>
    <property type="evidence" value="ECO:0007669"/>
    <property type="project" value="UniProtKB-KW"/>
</dbReference>
<organism evidence="5 6">
    <name type="scientific">Desulfovibrio subterraneus</name>
    <dbReference type="NCBI Taxonomy" id="2718620"/>
    <lineage>
        <taxon>Bacteria</taxon>
        <taxon>Pseudomonadati</taxon>
        <taxon>Thermodesulfobacteriota</taxon>
        <taxon>Desulfovibrionia</taxon>
        <taxon>Desulfovibrionales</taxon>
        <taxon>Desulfovibrionaceae</taxon>
        <taxon>Desulfovibrio</taxon>
    </lineage>
</organism>
<dbReference type="SUPFAM" id="SSF46548">
    <property type="entry name" value="alpha-helical ferredoxin"/>
    <property type="match status" value="1"/>
</dbReference>
<gene>
    <name evidence="5" type="ORF">DSM101010T_36080</name>
</gene>
<dbReference type="SUPFAM" id="SSF142984">
    <property type="entry name" value="Nqo1 middle domain-like"/>
    <property type="match status" value="1"/>
</dbReference>
<evidence type="ECO:0000256" key="3">
    <source>
        <dbReference type="ARBA" id="ARBA00023014"/>
    </source>
</evidence>
<dbReference type="GO" id="GO:0016020">
    <property type="term" value="C:membrane"/>
    <property type="evidence" value="ECO:0007669"/>
    <property type="project" value="InterPro"/>
</dbReference>
<dbReference type="Proteomes" id="UP000503840">
    <property type="component" value="Unassembled WGS sequence"/>
</dbReference>
<dbReference type="PANTHER" id="PTHR43034:SF2">
    <property type="entry name" value="ION-TRANSLOCATING OXIDOREDUCTASE COMPLEX SUBUNIT C"/>
    <property type="match status" value="1"/>
</dbReference>
<feature type="domain" description="4Fe-4S ferredoxin-type" evidence="4">
    <location>
        <begin position="300"/>
        <end position="329"/>
    </location>
</feature>
<sequence length="393" mass="41169">MSNAVFSLTYGDMGSFQEGPVPAELRIPLAGHELKTVKKKAEVVPGTLVADHKNAKTGNMHAGIAGVVTDITADSIVIAAQEPAEPASVAAVDVSALTGDALSNALKELGVDVRPLIKKCDTLIINGLNPEPGITFAETLLGQHKGTIEAGLAVLRKLSPASKMMLACAEGSAASLSGLTNVAVKPVYPNSLDELLIAKATGSEKSTGVRVLPLHTLFNLGQVAQTGMPLTKTVVSVQGVNYMVTIGTPVSTLLQHAGHTIADGDMIIVGGPMRGTAVADLMRGVGKDTQGLFLIKKGTFAPVTNKQCISCGECVLHCPSRIMPNLITRYVEFRQFDQCSDQSIDVCMECGLCAYYCPARRPMLQLIRLGKHQIALKEAQVSACSLQGAEGAA</sequence>
<dbReference type="InterPro" id="IPR017900">
    <property type="entry name" value="4Fe4S_Fe_S_CS"/>
</dbReference>
<dbReference type="Gene3D" id="3.30.70.20">
    <property type="match status" value="1"/>
</dbReference>
<evidence type="ECO:0000256" key="1">
    <source>
        <dbReference type="ARBA" id="ARBA00022723"/>
    </source>
</evidence>
<keyword evidence="3" id="KW-0411">Iron-sulfur</keyword>
<dbReference type="InterPro" id="IPR010208">
    <property type="entry name" value="Ion_transpt_RnfC/RsxC"/>
</dbReference>
<dbReference type="PROSITE" id="PS51379">
    <property type="entry name" value="4FE4S_FER_2"/>
    <property type="match status" value="1"/>
</dbReference>
<dbReference type="GO" id="GO:0051539">
    <property type="term" value="F:4 iron, 4 sulfur cluster binding"/>
    <property type="evidence" value="ECO:0007669"/>
    <property type="project" value="InterPro"/>
</dbReference>
<accession>A0A7J0BNF0</accession>
<name>A0A7J0BNF0_9BACT</name>
<reference evidence="5 6" key="1">
    <citation type="submission" date="2020-05" db="EMBL/GenBank/DDBJ databases">
        <title>Draft genome sequence of Desulfovibrio sp. strain HN2T.</title>
        <authorList>
            <person name="Ueno A."/>
            <person name="Tamazawa S."/>
            <person name="Tamamura S."/>
            <person name="Murakami T."/>
            <person name="Kiyama T."/>
            <person name="Inomata H."/>
            <person name="Amano Y."/>
            <person name="Miyakawa K."/>
            <person name="Tamaki H."/>
            <person name="Naganuma T."/>
            <person name="Kaneko K."/>
        </authorList>
    </citation>
    <scope>NUCLEOTIDE SEQUENCE [LARGE SCALE GENOMIC DNA]</scope>
    <source>
        <strain evidence="5 6">HN2</strain>
    </source>
</reference>
<proteinExistence type="predicted"/>
<dbReference type="SUPFAM" id="SSF142019">
    <property type="entry name" value="Nqo1 FMN-binding domain-like"/>
    <property type="match status" value="1"/>
</dbReference>
<comment type="caution">
    <text evidence="5">The sequence shown here is derived from an EMBL/GenBank/DDBJ whole genome shotgun (WGS) entry which is preliminary data.</text>
</comment>
<dbReference type="PROSITE" id="PS00198">
    <property type="entry name" value="4FE4S_FER_1"/>
    <property type="match status" value="2"/>
</dbReference>
<keyword evidence="2" id="KW-0408">Iron</keyword>
<protein>
    <submittedName>
        <fullName evidence="5">Electron transport complex protein RnfC</fullName>
    </submittedName>
</protein>
<dbReference type="InterPro" id="IPR017896">
    <property type="entry name" value="4Fe4S_Fe-S-bd"/>
</dbReference>
<evidence type="ECO:0000313" key="6">
    <source>
        <dbReference type="Proteomes" id="UP000503840"/>
    </source>
</evidence>
<dbReference type="AlphaFoldDB" id="A0A7J0BNF0"/>
<dbReference type="GO" id="GO:0009055">
    <property type="term" value="F:electron transfer activity"/>
    <property type="evidence" value="ECO:0007669"/>
    <property type="project" value="InterPro"/>
</dbReference>
<dbReference type="EMBL" id="BLVO01000016">
    <property type="protein sequence ID" value="GFM35243.1"/>
    <property type="molecule type" value="Genomic_DNA"/>
</dbReference>
<evidence type="ECO:0000256" key="2">
    <source>
        <dbReference type="ARBA" id="ARBA00023004"/>
    </source>
</evidence>